<evidence type="ECO:0000256" key="4">
    <source>
        <dbReference type="ARBA" id="ARBA00023242"/>
    </source>
</evidence>
<accession>A0A8J5SMQ2</accession>
<organism evidence="7 8">
    <name type="scientific">Zizania palustris</name>
    <name type="common">Northern wild rice</name>
    <dbReference type="NCBI Taxonomy" id="103762"/>
    <lineage>
        <taxon>Eukaryota</taxon>
        <taxon>Viridiplantae</taxon>
        <taxon>Streptophyta</taxon>
        <taxon>Embryophyta</taxon>
        <taxon>Tracheophyta</taxon>
        <taxon>Spermatophyta</taxon>
        <taxon>Magnoliopsida</taxon>
        <taxon>Liliopsida</taxon>
        <taxon>Poales</taxon>
        <taxon>Poaceae</taxon>
        <taxon>BOP clade</taxon>
        <taxon>Oryzoideae</taxon>
        <taxon>Oryzeae</taxon>
        <taxon>Zizaniinae</taxon>
        <taxon>Zizania</taxon>
    </lineage>
</organism>
<keyword evidence="1" id="KW-0805">Transcription regulation</keyword>
<name>A0A8J5SMQ2_ZIZPA</name>
<dbReference type="Proteomes" id="UP000729402">
    <property type="component" value="Unassembled WGS sequence"/>
</dbReference>
<evidence type="ECO:0000256" key="1">
    <source>
        <dbReference type="ARBA" id="ARBA00023015"/>
    </source>
</evidence>
<feature type="compositionally biased region" description="Low complexity" evidence="5">
    <location>
        <begin position="174"/>
        <end position="187"/>
    </location>
</feature>
<dbReference type="InterPro" id="IPR001005">
    <property type="entry name" value="SANT/Myb"/>
</dbReference>
<evidence type="ECO:0000313" key="8">
    <source>
        <dbReference type="Proteomes" id="UP000729402"/>
    </source>
</evidence>
<feature type="region of interest" description="Disordered" evidence="5">
    <location>
        <begin position="169"/>
        <end position="190"/>
    </location>
</feature>
<feature type="compositionally biased region" description="Polar residues" evidence="5">
    <location>
        <begin position="40"/>
        <end position="49"/>
    </location>
</feature>
<dbReference type="PANTHER" id="PTHR31499:SF80">
    <property type="entry name" value="HTH MYB-TYPE DOMAIN-CONTAINING PROTEIN"/>
    <property type="match status" value="1"/>
</dbReference>
<dbReference type="OrthoDB" id="551907at2759"/>
<evidence type="ECO:0000259" key="6">
    <source>
        <dbReference type="PROSITE" id="PS51294"/>
    </source>
</evidence>
<reference evidence="7" key="1">
    <citation type="journal article" date="2021" name="bioRxiv">
        <title>Whole Genome Assembly and Annotation of Northern Wild Rice, Zizania palustris L., Supports a Whole Genome Duplication in the Zizania Genus.</title>
        <authorList>
            <person name="Haas M."/>
            <person name="Kono T."/>
            <person name="Macchietto M."/>
            <person name="Millas R."/>
            <person name="McGilp L."/>
            <person name="Shao M."/>
            <person name="Duquette J."/>
            <person name="Hirsch C.N."/>
            <person name="Kimball J."/>
        </authorList>
    </citation>
    <scope>NUCLEOTIDE SEQUENCE</scope>
    <source>
        <tissue evidence="7">Fresh leaf tissue</tissue>
    </source>
</reference>
<dbReference type="FunFam" id="1.10.10.60:FF:000002">
    <property type="entry name" value="Myb family transcription factor"/>
    <property type="match status" value="1"/>
</dbReference>
<proteinExistence type="predicted"/>
<dbReference type="InterPro" id="IPR046955">
    <property type="entry name" value="PHR1-like"/>
</dbReference>
<feature type="domain" description="HTH myb-type" evidence="6">
    <location>
        <begin position="212"/>
        <end position="272"/>
    </location>
</feature>
<dbReference type="InterPro" id="IPR017930">
    <property type="entry name" value="Myb_dom"/>
</dbReference>
<evidence type="ECO:0000256" key="3">
    <source>
        <dbReference type="ARBA" id="ARBA00023163"/>
    </source>
</evidence>
<dbReference type="EMBL" id="JAAALK010000286">
    <property type="protein sequence ID" value="KAG8063505.1"/>
    <property type="molecule type" value="Genomic_DNA"/>
</dbReference>
<dbReference type="PANTHER" id="PTHR31499">
    <property type="entry name" value="MYB FAMILY TRANSCRIPTION FACTOR PHL11"/>
    <property type="match status" value="1"/>
</dbReference>
<feature type="region of interest" description="Disordered" evidence="5">
    <location>
        <begin position="30"/>
        <end position="50"/>
    </location>
</feature>
<dbReference type="PROSITE" id="PS51294">
    <property type="entry name" value="HTH_MYB"/>
    <property type="match status" value="1"/>
</dbReference>
<dbReference type="NCBIfam" id="TIGR01557">
    <property type="entry name" value="myb_SHAQKYF"/>
    <property type="match status" value="1"/>
</dbReference>
<comment type="caution">
    <text evidence="7">The sequence shown here is derived from an EMBL/GenBank/DDBJ whole genome shotgun (WGS) entry which is preliminary data.</text>
</comment>
<protein>
    <recommendedName>
        <fullName evidence="6">HTH myb-type domain-containing protein</fullName>
    </recommendedName>
</protein>
<evidence type="ECO:0000256" key="2">
    <source>
        <dbReference type="ARBA" id="ARBA00023125"/>
    </source>
</evidence>
<dbReference type="AlphaFoldDB" id="A0A8J5SMQ2"/>
<gene>
    <name evidence="7" type="ORF">GUJ93_ZPchr0003g17662</name>
</gene>
<keyword evidence="8" id="KW-1185">Reference proteome</keyword>
<sequence>MPSSLPILPNSLKDIPRPCTVQNILMPGQLPNDYMPSHHSAPQSATLQPRASVVRSPYSAMVGYSASSADSVSSHERHLMAAPVICQSPNVKVLPSLCNNSTHGGHTEPTWFPASVDGVPDYTDAIAVPHNHTQSGTSTITSNVAKQNEWWADIMDDDWKDILDATATDSQSKSMAQPSNSAASQPAFNKSTSSYSGEICPVTSPSNNSSASATKQRMRWTPELHECFVQAVNKLGGSEKATPKGVLKLMKVDGLTIYHVKSHLQKYRTARFKPDLYEGLYQSDSLRLVFYLYINRQFIYVM</sequence>
<dbReference type="GO" id="GO:0003677">
    <property type="term" value="F:DNA binding"/>
    <property type="evidence" value="ECO:0007669"/>
    <property type="project" value="UniProtKB-KW"/>
</dbReference>
<dbReference type="GO" id="GO:0003700">
    <property type="term" value="F:DNA-binding transcription factor activity"/>
    <property type="evidence" value="ECO:0007669"/>
    <property type="project" value="InterPro"/>
</dbReference>
<keyword evidence="3" id="KW-0804">Transcription</keyword>
<dbReference type="Pfam" id="PF00249">
    <property type="entry name" value="Myb_DNA-binding"/>
    <property type="match status" value="1"/>
</dbReference>
<evidence type="ECO:0000313" key="7">
    <source>
        <dbReference type="EMBL" id="KAG8063505.1"/>
    </source>
</evidence>
<keyword evidence="4" id="KW-0539">Nucleus</keyword>
<reference evidence="7" key="2">
    <citation type="submission" date="2021-02" db="EMBL/GenBank/DDBJ databases">
        <authorList>
            <person name="Kimball J.A."/>
            <person name="Haas M.W."/>
            <person name="Macchietto M."/>
            <person name="Kono T."/>
            <person name="Duquette J."/>
            <person name="Shao M."/>
        </authorList>
    </citation>
    <scope>NUCLEOTIDE SEQUENCE</scope>
    <source>
        <tissue evidence="7">Fresh leaf tissue</tissue>
    </source>
</reference>
<evidence type="ECO:0000256" key="5">
    <source>
        <dbReference type="SAM" id="MobiDB-lite"/>
    </source>
</evidence>
<dbReference type="InterPro" id="IPR006447">
    <property type="entry name" value="Myb_dom_plants"/>
</dbReference>
<keyword evidence="2" id="KW-0238">DNA-binding</keyword>